<dbReference type="SUPFAM" id="SSF88946">
    <property type="entry name" value="Sigma2 domain of RNA polymerase sigma factors"/>
    <property type="match status" value="1"/>
</dbReference>
<dbReference type="InterPro" id="IPR013324">
    <property type="entry name" value="RNA_pol_sigma_r3/r4-like"/>
</dbReference>
<feature type="domain" description="RNA polymerase sigma factor 70 region 4 type 2" evidence="6">
    <location>
        <begin position="128"/>
        <end position="180"/>
    </location>
</feature>
<dbReference type="InterPro" id="IPR007627">
    <property type="entry name" value="RNA_pol_sigma70_r2"/>
</dbReference>
<dbReference type="Proteomes" id="UP000789833">
    <property type="component" value="Unassembled WGS sequence"/>
</dbReference>
<dbReference type="PANTHER" id="PTHR43133">
    <property type="entry name" value="RNA POLYMERASE ECF-TYPE SIGMA FACTO"/>
    <property type="match status" value="1"/>
</dbReference>
<dbReference type="Gene3D" id="1.10.1740.10">
    <property type="match status" value="1"/>
</dbReference>
<comment type="caution">
    <text evidence="7">The sequence shown here is derived from an EMBL/GenBank/DDBJ whole genome shotgun (WGS) entry which is preliminary data.</text>
</comment>
<organism evidence="7 8">
    <name type="scientific">Sutcliffiella rhizosphaerae</name>
    <dbReference type="NCBI Taxonomy" id="2880967"/>
    <lineage>
        <taxon>Bacteria</taxon>
        <taxon>Bacillati</taxon>
        <taxon>Bacillota</taxon>
        <taxon>Bacilli</taxon>
        <taxon>Bacillales</taxon>
        <taxon>Bacillaceae</taxon>
        <taxon>Sutcliffiella</taxon>
    </lineage>
</organism>
<evidence type="ECO:0000313" key="8">
    <source>
        <dbReference type="Proteomes" id="UP000789833"/>
    </source>
</evidence>
<dbReference type="NCBIfam" id="TIGR02937">
    <property type="entry name" value="sigma70-ECF"/>
    <property type="match status" value="1"/>
</dbReference>
<dbReference type="Gene3D" id="1.10.10.10">
    <property type="entry name" value="Winged helix-like DNA-binding domain superfamily/Winged helix DNA-binding domain"/>
    <property type="match status" value="1"/>
</dbReference>
<name>A0ABN8AD75_9BACI</name>
<comment type="similarity">
    <text evidence="1">Belongs to the sigma-70 factor family. ECF subfamily.</text>
</comment>
<gene>
    <name evidence="7" type="primary">sigW_3</name>
    <name evidence="7" type="ORF">BACCIP111883_01895</name>
</gene>
<keyword evidence="2" id="KW-0805">Transcription regulation</keyword>
<accession>A0ABN8AD75</accession>
<dbReference type="Pfam" id="PF04542">
    <property type="entry name" value="Sigma70_r2"/>
    <property type="match status" value="1"/>
</dbReference>
<dbReference type="PANTHER" id="PTHR43133:SF51">
    <property type="entry name" value="RNA POLYMERASE SIGMA FACTOR"/>
    <property type="match status" value="1"/>
</dbReference>
<evidence type="ECO:0000256" key="3">
    <source>
        <dbReference type="ARBA" id="ARBA00023082"/>
    </source>
</evidence>
<evidence type="ECO:0000256" key="2">
    <source>
        <dbReference type="ARBA" id="ARBA00023015"/>
    </source>
</evidence>
<dbReference type="Pfam" id="PF08281">
    <property type="entry name" value="Sigma70_r4_2"/>
    <property type="match status" value="1"/>
</dbReference>
<feature type="domain" description="RNA polymerase sigma-70 region 2" evidence="5">
    <location>
        <begin position="33"/>
        <end position="99"/>
    </location>
</feature>
<evidence type="ECO:0000259" key="5">
    <source>
        <dbReference type="Pfam" id="PF04542"/>
    </source>
</evidence>
<dbReference type="SUPFAM" id="SSF88659">
    <property type="entry name" value="Sigma3 and sigma4 domains of RNA polymerase sigma factors"/>
    <property type="match status" value="1"/>
</dbReference>
<keyword evidence="8" id="KW-1185">Reference proteome</keyword>
<dbReference type="InterPro" id="IPR013325">
    <property type="entry name" value="RNA_pol_sigma_r2"/>
</dbReference>
<dbReference type="InterPro" id="IPR036388">
    <property type="entry name" value="WH-like_DNA-bd_sf"/>
</dbReference>
<dbReference type="InterPro" id="IPR013249">
    <property type="entry name" value="RNA_pol_sigma70_r4_t2"/>
</dbReference>
<evidence type="ECO:0000313" key="7">
    <source>
        <dbReference type="EMBL" id="CAG9621123.1"/>
    </source>
</evidence>
<dbReference type="InterPro" id="IPR014284">
    <property type="entry name" value="RNA_pol_sigma-70_dom"/>
</dbReference>
<evidence type="ECO:0000259" key="6">
    <source>
        <dbReference type="Pfam" id="PF08281"/>
    </source>
</evidence>
<evidence type="ECO:0000256" key="4">
    <source>
        <dbReference type="ARBA" id="ARBA00023163"/>
    </source>
</evidence>
<keyword evidence="3" id="KW-0731">Sigma factor</keyword>
<keyword evidence="4" id="KW-0804">Transcription</keyword>
<evidence type="ECO:0000256" key="1">
    <source>
        <dbReference type="ARBA" id="ARBA00010641"/>
    </source>
</evidence>
<reference evidence="7 8" key="1">
    <citation type="submission" date="2021-10" db="EMBL/GenBank/DDBJ databases">
        <authorList>
            <person name="Criscuolo A."/>
        </authorList>
    </citation>
    <scope>NUCLEOTIDE SEQUENCE [LARGE SCALE GENOMIC DNA]</scope>
    <source>
        <strain evidence="8">CIP 111883</strain>
    </source>
</reference>
<dbReference type="InterPro" id="IPR039425">
    <property type="entry name" value="RNA_pol_sigma-70-like"/>
</dbReference>
<sequence length="196" mass="23135">MAAKGSANLQEQDDVFFIEQVLAGNKQAYAFIIKRYKNKLYAIILRMVKNPEDAKDLVQECFTKGYQELHKYDRSGKFSSWFYRVSINYCMDTFRKKRWELVEYTEENGVGVGALSAEVVYLQKEKYEQLELLLEQLPTEDRLVLLLKYIRDISYEEISEILNIPVHSVANKIHRAKKKMRAAMQREKGGYFNEMY</sequence>
<protein>
    <submittedName>
        <fullName evidence="7">ECF RNA polymerase sigma factor SigW</fullName>
    </submittedName>
</protein>
<dbReference type="EMBL" id="CAKJTJ010000008">
    <property type="protein sequence ID" value="CAG9621123.1"/>
    <property type="molecule type" value="Genomic_DNA"/>
</dbReference>
<proteinExistence type="inferred from homology"/>
<dbReference type="CDD" id="cd06171">
    <property type="entry name" value="Sigma70_r4"/>
    <property type="match status" value="1"/>
</dbReference>